<evidence type="ECO:0000256" key="3">
    <source>
        <dbReference type="ARBA" id="ARBA00022692"/>
    </source>
</evidence>
<gene>
    <name evidence="8" type="ORF">WMO63_06605</name>
</gene>
<dbReference type="Gene3D" id="1.20.1250.20">
    <property type="entry name" value="MFS general substrate transporter like domains"/>
    <property type="match status" value="1"/>
</dbReference>
<dbReference type="InterPro" id="IPR020846">
    <property type="entry name" value="MFS_dom"/>
</dbReference>
<feature type="transmembrane region" description="Helical" evidence="6">
    <location>
        <begin position="79"/>
        <end position="97"/>
    </location>
</feature>
<evidence type="ECO:0000259" key="7">
    <source>
        <dbReference type="PROSITE" id="PS50850"/>
    </source>
</evidence>
<keyword evidence="5 6" id="KW-0472">Membrane</keyword>
<evidence type="ECO:0000256" key="1">
    <source>
        <dbReference type="ARBA" id="ARBA00004651"/>
    </source>
</evidence>
<dbReference type="PANTHER" id="PTHR42718:SF9">
    <property type="entry name" value="MAJOR FACILITATOR SUPERFAMILY MULTIDRUG TRANSPORTER MFSC"/>
    <property type="match status" value="1"/>
</dbReference>
<dbReference type="PANTHER" id="PTHR42718">
    <property type="entry name" value="MAJOR FACILITATOR SUPERFAMILY MULTIDRUG TRANSPORTER MFSC"/>
    <property type="match status" value="1"/>
</dbReference>
<keyword evidence="4 6" id="KW-1133">Transmembrane helix</keyword>
<comment type="caution">
    <text evidence="8">The sequence shown here is derived from an EMBL/GenBank/DDBJ whole genome shotgun (WGS) entry which is preliminary data.</text>
</comment>
<dbReference type="RefSeq" id="WP_235250840.1">
    <property type="nucleotide sequence ID" value="NZ_JBBMFN010000010.1"/>
</dbReference>
<evidence type="ECO:0000256" key="4">
    <source>
        <dbReference type="ARBA" id="ARBA00022989"/>
    </source>
</evidence>
<dbReference type="EMBL" id="JBBMFN010000010">
    <property type="protein sequence ID" value="MEQ2465340.1"/>
    <property type="molecule type" value="Genomic_DNA"/>
</dbReference>
<keyword evidence="3 6" id="KW-0812">Transmembrane</keyword>
<feature type="transmembrane region" description="Helical" evidence="6">
    <location>
        <begin position="51"/>
        <end position="72"/>
    </location>
</feature>
<feature type="transmembrane region" description="Helical" evidence="6">
    <location>
        <begin position="14"/>
        <end position="39"/>
    </location>
</feature>
<sequence>MANTQDKSYFNQKLIAPMILGSILNPINSSIISVTLIPIGKAFGVSPSQTAWLISALYLATAIGQPVVGKLIDLYGPRLLFLIATSLVGLSSFIAIFTPDLCIWAQC</sequence>
<dbReference type="Pfam" id="PF07690">
    <property type="entry name" value="MFS_1"/>
    <property type="match status" value="1"/>
</dbReference>
<dbReference type="InterPro" id="IPR011701">
    <property type="entry name" value="MFS"/>
</dbReference>
<comment type="subcellular location">
    <subcellularLocation>
        <location evidence="1">Cell membrane</location>
        <topology evidence="1">Multi-pass membrane protein</topology>
    </subcellularLocation>
</comment>
<feature type="domain" description="Major facilitator superfamily (MFS) profile" evidence="7">
    <location>
        <begin position="14"/>
        <end position="107"/>
    </location>
</feature>
<accession>A0ABV1EW69</accession>
<dbReference type="Proteomes" id="UP001465426">
    <property type="component" value="Unassembled WGS sequence"/>
</dbReference>
<dbReference type="SUPFAM" id="SSF103473">
    <property type="entry name" value="MFS general substrate transporter"/>
    <property type="match status" value="1"/>
</dbReference>
<name>A0ABV1EW69_9BACI</name>
<evidence type="ECO:0000256" key="6">
    <source>
        <dbReference type="SAM" id="Phobius"/>
    </source>
</evidence>
<evidence type="ECO:0000313" key="9">
    <source>
        <dbReference type="Proteomes" id="UP001465426"/>
    </source>
</evidence>
<evidence type="ECO:0000313" key="8">
    <source>
        <dbReference type="EMBL" id="MEQ2465340.1"/>
    </source>
</evidence>
<organism evidence="8 9">
    <name type="scientific">Niallia hominis</name>
    <dbReference type="NCBI Taxonomy" id="3133173"/>
    <lineage>
        <taxon>Bacteria</taxon>
        <taxon>Bacillati</taxon>
        <taxon>Bacillota</taxon>
        <taxon>Bacilli</taxon>
        <taxon>Bacillales</taxon>
        <taxon>Bacillaceae</taxon>
        <taxon>Niallia</taxon>
    </lineage>
</organism>
<evidence type="ECO:0000256" key="2">
    <source>
        <dbReference type="ARBA" id="ARBA00022448"/>
    </source>
</evidence>
<keyword evidence="9" id="KW-1185">Reference proteome</keyword>
<keyword evidence="2" id="KW-0813">Transport</keyword>
<dbReference type="InterPro" id="IPR036259">
    <property type="entry name" value="MFS_trans_sf"/>
</dbReference>
<proteinExistence type="predicted"/>
<dbReference type="PROSITE" id="PS50850">
    <property type="entry name" value="MFS"/>
    <property type="match status" value="1"/>
</dbReference>
<reference evidence="8 9" key="1">
    <citation type="submission" date="2024-03" db="EMBL/GenBank/DDBJ databases">
        <title>Human intestinal bacterial collection.</title>
        <authorList>
            <person name="Pauvert C."/>
            <person name="Hitch T.C.A."/>
            <person name="Clavel T."/>
        </authorList>
    </citation>
    <scope>NUCLEOTIDE SEQUENCE [LARGE SCALE GENOMIC DNA]</scope>
    <source>
        <strain evidence="8 9">CLA-SR-H024</strain>
    </source>
</reference>
<evidence type="ECO:0000256" key="5">
    <source>
        <dbReference type="ARBA" id="ARBA00023136"/>
    </source>
</evidence>
<protein>
    <submittedName>
        <fullName evidence="8">MFS transporter</fullName>
    </submittedName>
</protein>